<feature type="transmembrane region" description="Helical" evidence="2">
    <location>
        <begin position="32"/>
        <end position="51"/>
    </location>
</feature>
<evidence type="ECO:0000313" key="4">
    <source>
        <dbReference type="Proteomes" id="UP000054988"/>
    </source>
</evidence>
<reference evidence="3 4" key="1">
    <citation type="submission" date="2015-12" db="EMBL/GenBank/DDBJ databases">
        <title>Draft genome sequence of Moniliophthora roreri, the causal agent of frosty pod rot of cacao.</title>
        <authorList>
            <person name="Aime M.C."/>
            <person name="Diaz-Valderrama J.R."/>
            <person name="Kijpornyongpan T."/>
            <person name="Phillips-Mora W."/>
        </authorList>
    </citation>
    <scope>NUCLEOTIDE SEQUENCE [LARGE SCALE GENOMIC DNA]</scope>
    <source>
        <strain evidence="3 4">MCA 2952</strain>
    </source>
</reference>
<comment type="caution">
    <text evidence="3">The sequence shown here is derived from an EMBL/GenBank/DDBJ whole genome shotgun (WGS) entry which is preliminary data.</text>
</comment>
<proteinExistence type="predicted"/>
<feature type="region of interest" description="Disordered" evidence="1">
    <location>
        <begin position="98"/>
        <end position="125"/>
    </location>
</feature>
<evidence type="ECO:0000256" key="2">
    <source>
        <dbReference type="SAM" id="Phobius"/>
    </source>
</evidence>
<name>A0A0W0FJI4_MONRR</name>
<organism evidence="3 4">
    <name type="scientific">Moniliophthora roreri</name>
    <name type="common">Frosty pod rot fungus</name>
    <name type="synonym">Monilia roreri</name>
    <dbReference type="NCBI Taxonomy" id="221103"/>
    <lineage>
        <taxon>Eukaryota</taxon>
        <taxon>Fungi</taxon>
        <taxon>Dikarya</taxon>
        <taxon>Basidiomycota</taxon>
        <taxon>Agaricomycotina</taxon>
        <taxon>Agaricomycetes</taxon>
        <taxon>Agaricomycetidae</taxon>
        <taxon>Agaricales</taxon>
        <taxon>Marasmiineae</taxon>
        <taxon>Marasmiaceae</taxon>
        <taxon>Moniliophthora</taxon>
    </lineage>
</organism>
<evidence type="ECO:0000313" key="3">
    <source>
        <dbReference type="EMBL" id="KTB36454.1"/>
    </source>
</evidence>
<keyword evidence="2" id="KW-1133">Transmembrane helix</keyword>
<protein>
    <submittedName>
        <fullName evidence="3">Uncharacterized protein</fullName>
    </submittedName>
</protein>
<dbReference type="AlphaFoldDB" id="A0A0W0FJI4"/>
<dbReference type="EMBL" id="LATX01001899">
    <property type="protein sequence ID" value="KTB36454.1"/>
    <property type="molecule type" value="Genomic_DNA"/>
</dbReference>
<feature type="transmembrane region" description="Helical" evidence="2">
    <location>
        <begin position="9"/>
        <end position="26"/>
    </location>
</feature>
<evidence type="ECO:0000256" key="1">
    <source>
        <dbReference type="SAM" id="MobiDB-lite"/>
    </source>
</evidence>
<accession>A0A0W0FJI4</accession>
<gene>
    <name evidence="3" type="ORF">WG66_10962</name>
</gene>
<keyword evidence="2" id="KW-0812">Transmembrane</keyword>
<keyword evidence="2" id="KW-0472">Membrane</keyword>
<dbReference type="Proteomes" id="UP000054988">
    <property type="component" value="Unassembled WGS sequence"/>
</dbReference>
<sequence>MGTIVESGAIYSVSVCIFIVLITYATKTNGVYTAYNALAQVVGINSVLIIVRTGLGLPAHGTTYRAATRNIDTLFSSGRSRSQRSDANSGVYVHRVTQMQSDEGHEEADRLDDISQPSKRKVEHV</sequence>